<feature type="region of interest" description="Disordered" evidence="3">
    <location>
        <begin position="113"/>
        <end position="177"/>
    </location>
</feature>
<evidence type="ECO:0000313" key="5">
    <source>
        <dbReference type="EMBL" id="KAJ8505326.1"/>
    </source>
</evidence>
<feature type="region of interest" description="Disordered" evidence="3">
    <location>
        <begin position="1"/>
        <end position="80"/>
    </location>
</feature>
<protein>
    <recommendedName>
        <fullName evidence="4">WRC domain-containing protein</fullName>
    </recommendedName>
</protein>
<dbReference type="PANTHER" id="PTHR34122:SF4">
    <property type="entry name" value="WRC DOMAIN-CONTAINING PROTEIN"/>
    <property type="match status" value="1"/>
</dbReference>
<name>A0AAV8RKC2_ENSVE</name>
<evidence type="ECO:0000313" key="6">
    <source>
        <dbReference type="Proteomes" id="UP001222027"/>
    </source>
</evidence>
<comment type="caution">
    <text evidence="2">Lacks conserved residue(s) required for the propagation of feature annotation.</text>
</comment>
<evidence type="ECO:0000256" key="1">
    <source>
        <dbReference type="ARBA" id="ARBA00023242"/>
    </source>
</evidence>
<keyword evidence="1" id="KW-0539">Nucleus</keyword>
<feature type="domain" description="WRC" evidence="4">
    <location>
        <begin position="80"/>
        <end position="124"/>
    </location>
</feature>
<feature type="compositionally biased region" description="Low complexity" evidence="3">
    <location>
        <begin position="113"/>
        <end position="122"/>
    </location>
</feature>
<keyword evidence="6" id="KW-1185">Reference proteome</keyword>
<feature type="compositionally biased region" description="Pro residues" evidence="3">
    <location>
        <begin position="15"/>
        <end position="29"/>
    </location>
</feature>
<dbReference type="Pfam" id="PF08879">
    <property type="entry name" value="WRC"/>
    <property type="match status" value="1"/>
</dbReference>
<evidence type="ECO:0000256" key="3">
    <source>
        <dbReference type="SAM" id="MobiDB-lite"/>
    </source>
</evidence>
<evidence type="ECO:0000259" key="4">
    <source>
        <dbReference type="PROSITE" id="PS51667"/>
    </source>
</evidence>
<dbReference type="InterPro" id="IPR014977">
    <property type="entry name" value="WRC_dom"/>
</dbReference>
<reference evidence="5 6" key="1">
    <citation type="submission" date="2022-12" db="EMBL/GenBank/DDBJ databases">
        <title>Chromosome-scale assembly of the Ensete ventricosum genome.</title>
        <authorList>
            <person name="Dussert Y."/>
            <person name="Stocks J."/>
            <person name="Wendawek A."/>
            <person name="Woldeyes F."/>
            <person name="Nichols R.A."/>
            <person name="Borrell J.S."/>
        </authorList>
    </citation>
    <scope>NUCLEOTIDE SEQUENCE [LARGE SCALE GENOMIC DNA]</scope>
    <source>
        <strain evidence="6">cv. Maze</strain>
        <tissue evidence="5">Seeds</tissue>
    </source>
</reference>
<accession>A0AAV8RKC2</accession>
<dbReference type="PANTHER" id="PTHR34122">
    <property type="entry name" value="EXPRESSED PROTEIN-RELATED"/>
    <property type="match status" value="1"/>
</dbReference>
<dbReference type="EMBL" id="JAQQAF010000002">
    <property type="protein sequence ID" value="KAJ8505326.1"/>
    <property type="molecule type" value="Genomic_DNA"/>
</dbReference>
<comment type="caution">
    <text evidence="5">The sequence shown here is derived from an EMBL/GenBank/DDBJ whole genome shotgun (WGS) entry which is preliminary data.</text>
</comment>
<dbReference type="Proteomes" id="UP001222027">
    <property type="component" value="Unassembled WGS sequence"/>
</dbReference>
<organism evidence="5 6">
    <name type="scientific">Ensete ventricosum</name>
    <name type="common">Abyssinian banana</name>
    <name type="synonym">Musa ensete</name>
    <dbReference type="NCBI Taxonomy" id="4639"/>
    <lineage>
        <taxon>Eukaryota</taxon>
        <taxon>Viridiplantae</taxon>
        <taxon>Streptophyta</taxon>
        <taxon>Embryophyta</taxon>
        <taxon>Tracheophyta</taxon>
        <taxon>Spermatophyta</taxon>
        <taxon>Magnoliopsida</taxon>
        <taxon>Liliopsida</taxon>
        <taxon>Zingiberales</taxon>
        <taxon>Musaceae</taxon>
        <taxon>Ensete</taxon>
    </lineage>
</organism>
<sequence length="177" mass="19301">MRIRKQASKMLMIRRPPPVSTSVLHPPPSHELIGSKQAEQKTDLTGNETPMEPQICMMEPPKSESDAEVEAGNAKEKRTSVAQITCKRSDGKGWQCKRVAAEGSSLCDHHISMSRARSSSASGNIEMNAAKRARKKRKEAAGETVADDGFKPVKARRGPAEEGLDGPDREGVPFDTH</sequence>
<dbReference type="AlphaFoldDB" id="A0AAV8RKC2"/>
<feature type="compositionally biased region" description="Basic and acidic residues" evidence="3">
    <location>
        <begin position="166"/>
        <end position="177"/>
    </location>
</feature>
<gene>
    <name evidence="5" type="ORF">OPV22_006212</name>
</gene>
<evidence type="ECO:0000256" key="2">
    <source>
        <dbReference type="PROSITE-ProRule" id="PRU01002"/>
    </source>
</evidence>
<dbReference type="PROSITE" id="PS51667">
    <property type="entry name" value="WRC"/>
    <property type="match status" value="1"/>
</dbReference>
<proteinExistence type="predicted"/>